<feature type="compositionally biased region" description="Low complexity" evidence="4">
    <location>
        <begin position="887"/>
        <end position="904"/>
    </location>
</feature>
<feature type="compositionally biased region" description="Basic residues" evidence="4">
    <location>
        <begin position="208"/>
        <end position="229"/>
    </location>
</feature>
<dbReference type="PANTHER" id="PTHR14296">
    <property type="entry name" value="REMODELING AND SPACING FACTOR 1"/>
    <property type="match status" value="1"/>
</dbReference>
<feature type="compositionally biased region" description="Polar residues" evidence="4">
    <location>
        <begin position="760"/>
        <end position="770"/>
    </location>
</feature>
<dbReference type="GO" id="GO:0006355">
    <property type="term" value="P:regulation of DNA-templated transcription"/>
    <property type="evidence" value="ECO:0007669"/>
    <property type="project" value="InterPro"/>
</dbReference>
<dbReference type="InterPro" id="IPR019787">
    <property type="entry name" value="Znf_PHD-finger"/>
</dbReference>
<proteinExistence type="predicted"/>
<feature type="region of interest" description="Disordered" evidence="4">
    <location>
        <begin position="1"/>
        <end position="33"/>
    </location>
</feature>
<evidence type="ECO:0000256" key="4">
    <source>
        <dbReference type="SAM" id="MobiDB-lite"/>
    </source>
</evidence>
<dbReference type="Proteomes" id="UP000076874">
    <property type="component" value="Unassembled WGS sequence"/>
</dbReference>
<keyword evidence="7" id="KW-1185">Reference proteome</keyword>
<keyword evidence="1" id="KW-0479">Metal-binding</keyword>
<comment type="caution">
    <text evidence="6">The sequence shown here is derived from an EMBL/GenBank/DDBJ whole genome shotgun (WGS) entry which is preliminary data.</text>
</comment>
<dbReference type="InterPro" id="IPR011011">
    <property type="entry name" value="Znf_FYVE_PHD"/>
</dbReference>
<feature type="region of interest" description="Disordered" evidence="4">
    <location>
        <begin position="589"/>
        <end position="647"/>
    </location>
</feature>
<feature type="region of interest" description="Disordered" evidence="4">
    <location>
        <begin position="797"/>
        <end position="904"/>
    </location>
</feature>
<dbReference type="AlphaFoldDB" id="A0A167U0X7"/>
<feature type="compositionally biased region" description="Low complexity" evidence="4">
    <location>
        <begin position="707"/>
        <end position="720"/>
    </location>
</feature>
<feature type="compositionally biased region" description="Basic and acidic residues" evidence="4">
    <location>
        <begin position="620"/>
        <end position="638"/>
    </location>
</feature>
<dbReference type="Pfam" id="PF00628">
    <property type="entry name" value="PHD"/>
    <property type="match status" value="1"/>
</dbReference>
<dbReference type="PROSITE" id="PS01359">
    <property type="entry name" value="ZF_PHD_1"/>
    <property type="match status" value="1"/>
</dbReference>
<dbReference type="OrthoDB" id="303107at2759"/>
<dbReference type="SUPFAM" id="SSF57903">
    <property type="entry name" value="FYVE/PHD zinc finger"/>
    <property type="match status" value="1"/>
</dbReference>
<name>A0A167U0X7_9HYPO</name>
<reference evidence="6 7" key="1">
    <citation type="journal article" date="2016" name="Genome Biol. Evol.">
        <title>Divergent and convergent evolution of fungal pathogenicity.</title>
        <authorList>
            <person name="Shang Y."/>
            <person name="Xiao G."/>
            <person name="Zheng P."/>
            <person name="Cen K."/>
            <person name="Zhan S."/>
            <person name="Wang C."/>
        </authorList>
    </citation>
    <scope>NUCLEOTIDE SEQUENCE [LARGE SCALE GENOMIC DNA]</scope>
    <source>
        <strain evidence="6 7">RCEF 264</strain>
    </source>
</reference>
<gene>
    <name evidence="6" type="ORF">SPI_05170</name>
</gene>
<keyword evidence="2" id="KW-0863">Zinc-finger</keyword>
<feature type="region of interest" description="Disordered" evidence="4">
    <location>
        <begin position="694"/>
        <end position="737"/>
    </location>
</feature>
<evidence type="ECO:0000259" key="5">
    <source>
        <dbReference type="SMART" id="SM00249"/>
    </source>
</evidence>
<dbReference type="GO" id="GO:0008270">
    <property type="term" value="F:zinc ion binding"/>
    <property type="evidence" value="ECO:0007669"/>
    <property type="project" value="UniProtKB-KW"/>
</dbReference>
<dbReference type="InterPro" id="IPR019786">
    <property type="entry name" value="Zinc_finger_PHD-type_CS"/>
</dbReference>
<protein>
    <submittedName>
        <fullName evidence="6">Phd finger domain protein</fullName>
    </submittedName>
</protein>
<sequence length="904" mass="99953">MVSLRKRPPPIEDGPGVGIISGPSQPPQPSAVPTTLPRLRNMWQFACICQWFYIFGGVVKLGDLDIEELEAACLNPHSNALQDIGLALLKYLSSYRGLTHDLFDEYTRRQYASKVPEKPNPFGTSEAPASFSTFSVFQKVRVIHQMTQFVMMNPEKLREKMAEQKDADHDQTTWRIEPFGWDRHDHVYYVLDDNRVYRLTEPPPPPAKPKRNTQKARAAARRSSKRRRISSSALDNAADSGANDSMSQVDEEQAMVSNLQEGNDADCGLGGMKWECVAATLDELRHFLTTISGKKDANERVLRDKIVQHLLPILEQLEEKRLRRQREREREMLNLAKMANAKRSSRIASRHEQQKQEEALREEELRRHRELEIQRKEEQKRRKLEKERDNRLMSREKRLRERDLRRLRHEEELAQLSEDSKSFDGSAGRMSERRRLAEIAKNKEALKELGEDGDDEEWVFDCICGLHGKIDDGQHSVSCEKCTIWQHSRCLGIDETEAEKDDFHFVCDSCRRREQEARNGRTDSRPLVVETKTFRPPGVLSPSTSPASGLSVLACVSIDIPVKKSLASSNTASTFVPTPGGEDRACVSTAGGTGAARQDLSHVDSTGGMHPILPSTTLERPQEDSDSRRVPMKVDNRFDNSASVSSDGKLGAALVSNAARGGKTVSSLARHPSLSQPDQSPRKLLAYGTIYEQARPPPQTEPSQHTAPGSAAAFAGARPPSLVPPTSDESAGLSIGTTSSFAKPQSVASTRGAFALHSHAQVQDQPQSQGRLPPLVSPSIPVGDVLLAQQEPALAPLSTPRLHHPDEDDHIAPRQHERASPPLLPSRGGLSPTKHSPTMHVQEARGFSGSSPAPPIIPPISALSPSTPMQNPTSPVKPEGQAHRHSFSGSFPAAASSPVAGKRF</sequence>
<evidence type="ECO:0000256" key="3">
    <source>
        <dbReference type="ARBA" id="ARBA00022833"/>
    </source>
</evidence>
<evidence type="ECO:0000313" key="6">
    <source>
        <dbReference type="EMBL" id="OAA61146.1"/>
    </source>
</evidence>
<dbReference type="InterPro" id="IPR001965">
    <property type="entry name" value="Znf_PHD"/>
</dbReference>
<feature type="compositionally biased region" description="Basic and acidic residues" evidence="4">
    <location>
        <begin position="349"/>
        <end position="365"/>
    </location>
</feature>
<evidence type="ECO:0000256" key="1">
    <source>
        <dbReference type="ARBA" id="ARBA00022723"/>
    </source>
</evidence>
<evidence type="ECO:0000313" key="7">
    <source>
        <dbReference type="Proteomes" id="UP000076874"/>
    </source>
</evidence>
<feature type="compositionally biased region" description="Basic and acidic residues" evidence="4">
    <location>
        <begin position="803"/>
        <end position="819"/>
    </location>
</feature>
<dbReference type="STRING" id="1081102.A0A167U0X7"/>
<keyword evidence="3" id="KW-0862">Zinc</keyword>
<evidence type="ECO:0000256" key="2">
    <source>
        <dbReference type="ARBA" id="ARBA00022771"/>
    </source>
</evidence>
<dbReference type="InterPro" id="IPR028938">
    <property type="entry name" value="Rsf1-like"/>
</dbReference>
<feature type="region of interest" description="Disordered" evidence="4">
    <location>
        <begin position="757"/>
        <end position="777"/>
    </location>
</feature>
<feature type="region of interest" description="Disordered" evidence="4">
    <location>
        <begin position="199"/>
        <end position="254"/>
    </location>
</feature>
<dbReference type="GO" id="GO:0031213">
    <property type="term" value="C:RSF complex"/>
    <property type="evidence" value="ECO:0007669"/>
    <property type="project" value="InterPro"/>
</dbReference>
<accession>A0A167U0X7</accession>
<feature type="domain" description="Zinc finger PHD-type" evidence="5">
    <location>
        <begin position="461"/>
        <end position="511"/>
    </location>
</feature>
<dbReference type="SMART" id="SM00249">
    <property type="entry name" value="PHD"/>
    <property type="match status" value="1"/>
</dbReference>
<dbReference type="InterPro" id="IPR013083">
    <property type="entry name" value="Znf_RING/FYVE/PHD"/>
</dbReference>
<feature type="region of interest" description="Disordered" evidence="4">
    <location>
        <begin position="338"/>
        <end position="365"/>
    </location>
</feature>
<dbReference type="PANTHER" id="PTHR14296:SF3">
    <property type="entry name" value="DIKAR, ISOFORM F"/>
    <property type="match status" value="1"/>
</dbReference>
<dbReference type="Gene3D" id="3.30.40.10">
    <property type="entry name" value="Zinc/RING finger domain, C3HC4 (zinc finger)"/>
    <property type="match status" value="1"/>
</dbReference>
<dbReference type="EMBL" id="AZHD01000008">
    <property type="protein sequence ID" value="OAA61146.1"/>
    <property type="molecule type" value="Genomic_DNA"/>
</dbReference>
<organism evidence="6 7">
    <name type="scientific">Niveomyces insectorum RCEF 264</name>
    <dbReference type="NCBI Taxonomy" id="1081102"/>
    <lineage>
        <taxon>Eukaryota</taxon>
        <taxon>Fungi</taxon>
        <taxon>Dikarya</taxon>
        <taxon>Ascomycota</taxon>
        <taxon>Pezizomycotina</taxon>
        <taxon>Sordariomycetes</taxon>
        <taxon>Hypocreomycetidae</taxon>
        <taxon>Hypocreales</taxon>
        <taxon>Cordycipitaceae</taxon>
        <taxon>Niveomyces</taxon>
    </lineage>
</organism>